<dbReference type="EMBL" id="CP137691">
    <property type="protein sequence ID" value="XRJ21459.1"/>
    <property type="molecule type" value="Genomic_DNA"/>
</dbReference>
<geneLocation type="plasmid" evidence="1 2">
    <name>p48N_2</name>
</geneLocation>
<dbReference type="Proteomes" id="UP000257089">
    <property type="component" value="Plasmid p48N_2"/>
</dbReference>
<gene>
    <name evidence="1" type="ORF">DEQ67_016510</name>
</gene>
<name>A0ACD5I5Q7_9EURY</name>
<reference evidence="1" key="1">
    <citation type="submission" date="2023-10" db="EMBL/GenBank/DDBJ databases">
        <title>A new archaeal virus that suppresses the transcription of host immunity genes.</title>
        <authorList>
            <person name="Turgeman-Grott I."/>
            <person name="Golan N."/>
            <person name="Neri U."/>
            <person name="Naki D."/>
            <person name="Altman N."/>
            <person name="Eizenshtein K."/>
            <person name="Choudhary D."/>
            <person name="Levi R."/>
            <person name="Himani H."/>
            <person name="Reshef L."/>
            <person name="Papke T.R."/>
            <person name="Gophna U."/>
        </authorList>
    </citation>
    <scope>NUCLEOTIDE SEQUENCE</scope>
    <source>
        <strain evidence="1">Atlit-48N</strain>
    </source>
</reference>
<sequence>MPKHAVRELIETEKDNARSTEEQIGIAHAMWDHDIGPQHDGLKRADVEDRLGLDLDHKPKTSLKHLVDIDIVEEFTRPGPDTYVIAEWREGNDAFILGEVTEAAEQGVEALIEHMHEDDPIEGDDTPAVADGSGITIRSAVADAFDYEPHAVEEHLRTGDPVDKLNEAVEAIEEEEELETRSDYGEILFINQAYRYRLTQEAVQMYEEDE</sequence>
<evidence type="ECO:0000313" key="2">
    <source>
        <dbReference type="Proteomes" id="UP000257089"/>
    </source>
</evidence>
<organism evidence="1 2">
    <name type="scientific">Haloferax sp. Atlit-48N</name>
    <dbReference type="NCBI Taxonomy" id="2077198"/>
    <lineage>
        <taxon>Archaea</taxon>
        <taxon>Methanobacteriati</taxon>
        <taxon>Methanobacteriota</taxon>
        <taxon>Stenosarchaea group</taxon>
        <taxon>Halobacteria</taxon>
        <taxon>Halobacteriales</taxon>
        <taxon>Haloferacaceae</taxon>
        <taxon>Haloferax</taxon>
    </lineage>
</organism>
<accession>A0ACD5I5Q7</accession>
<keyword evidence="1" id="KW-0614">Plasmid</keyword>
<evidence type="ECO:0000313" key="1">
    <source>
        <dbReference type="EMBL" id="XRJ21459.1"/>
    </source>
</evidence>
<protein>
    <submittedName>
        <fullName evidence="1">Uncharacterized protein</fullName>
    </submittedName>
</protein>
<proteinExistence type="predicted"/>